<dbReference type="RefSeq" id="WP_271173316.1">
    <property type="nucleotide sequence ID" value="NZ_BSEJ01000007.1"/>
</dbReference>
<name>A0A9W6H2V9_9MICO</name>
<reference evidence="2" key="1">
    <citation type="journal article" date="2014" name="Int. J. Syst. Evol. Microbiol.">
        <title>Complete genome sequence of Corynebacterium casei LMG S-19264T (=DSM 44701T), isolated from a smear-ripened cheese.</title>
        <authorList>
            <consortium name="US DOE Joint Genome Institute (JGI-PGF)"/>
            <person name="Walter F."/>
            <person name="Albersmeier A."/>
            <person name="Kalinowski J."/>
            <person name="Ruckert C."/>
        </authorList>
    </citation>
    <scope>NUCLEOTIDE SEQUENCE</scope>
    <source>
        <strain evidence="2">VKM Ac-1020</strain>
    </source>
</reference>
<gene>
    <name evidence="2" type="ORF">GCM10017576_17360</name>
</gene>
<organism evidence="2 3">
    <name type="scientific">Microbacterium barkeri</name>
    <dbReference type="NCBI Taxonomy" id="33917"/>
    <lineage>
        <taxon>Bacteria</taxon>
        <taxon>Bacillati</taxon>
        <taxon>Actinomycetota</taxon>
        <taxon>Actinomycetes</taxon>
        <taxon>Micrococcales</taxon>
        <taxon>Microbacteriaceae</taxon>
        <taxon>Microbacterium</taxon>
    </lineage>
</organism>
<comment type="caution">
    <text evidence="2">The sequence shown here is derived from an EMBL/GenBank/DDBJ whole genome shotgun (WGS) entry which is preliminary data.</text>
</comment>
<keyword evidence="3" id="KW-1185">Reference proteome</keyword>
<dbReference type="Proteomes" id="UP001142462">
    <property type="component" value="Unassembled WGS sequence"/>
</dbReference>
<evidence type="ECO:0000313" key="3">
    <source>
        <dbReference type="Proteomes" id="UP001142462"/>
    </source>
</evidence>
<proteinExistence type="predicted"/>
<accession>A0A9W6H2V9</accession>
<protein>
    <submittedName>
        <fullName evidence="2">Uncharacterized protein</fullName>
    </submittedName>
</protein>
<reference evidence="2" key="2">
    <citation type="submission" date="2023-01" db="EMBL/GenBank/DDBJ databases">
        <authorList>
            <person name="Sun Q."/>
            <person name="Evtushenko L."/>
        </authorList>
    </citation>
    <scope>NUCLEOTIDE SEQUENCE</scope>
    <source>
        <strain evidence="2">VKM Ac-1020</strain>
    </source>
</reference>
<sequence>MSSGKKKSKRVKPKKSCCKSKPRCKRCPIRLLAEGRLDPADAKKIFAKDRNRKQAKKAKLALPEG</sequence>
<dbReference type="AlphaFoldDB" id="A0A9W6H2V9"/>
<evidence type="ECO:0000313" key="2">
    <source>
        <dbReference type="EMBL" id="GLJ61606.1"/>
    </source>
</evidence>
<dbReference type="EMBL" id="BSEJ01000007">
    <property type="protein sequence ID" value="GLJ61606.1"/>
    <property type="molecule type" value="Genomic_DNA"/>
</dbReference>
<evidence type="ECO:0000256" key="1">
    <source>
        <dbReference type="SAM" id="MobiDB-lite"/>
    </source>
</evidence>
<feature type="region of interest" description="Disordered" evidence="1">
    <location>
        <begin position="1"/>
        <end position="21"/>
    </location>
</feature>